<dbReference type="InterPro" id="IPR057446">
    <property type="entry name" value="PH_bac"/>
</dbReference>
<dbReference type="OrthoDB" id="3826692at2"/>
<dbReference type="Pfam" id="PF25362">
    <property type="entry name" value="bPH_11"/>
    <property type="match status" value="1"/>
</dbReference>
<feature type="domain" description="PH" evidence="2">
    <location>
        <begin position="50"/>
        <end position="155"/>
    </location>
</feature>
<evidence type="ECO:0000259" key="2">
    <source>
        <dbReference type="Pfam" id="PF25362"/>
    </source>
</evidence>
<dbReference type="EMBL" id="VFON01000001">
    <property type="protein sequence ID" value="TQL42644.1"/>
    <property type="molecule type" value="Genomic_DNA"/>
</dbReference>
<reference evidence="3 4" key="1">
    <citation type="submission" date="2019-06" db="EMBL/GenBank/DDBJ databases">
        <title>Sequencing the genomes of 1000 actinobacteria strains.</title>
        <authorList>
            <person name="Klenk H.-P."/>
        </authorList>
    </citation>
    <scope>NUCLEOTIDE SEQUENCE [LARGE SCALE GENOMIC DNA]</scope>
    <source>
        <strain evidence="3 4">DSM 8803</strain>
    </source>
</reference>
<keyword evidence="4" id="KW-1185">Reference proteome</keyword>
<dbReference type="Proteomes" id="UP000319094">
    <property type="component" value="Unassembled WGS sequence"/>
</dbReference>
<comment type="caution">
    <text evidence="3">The sequence shown here is derived from an EMBL/GenBank/DDBJ whole genome shotgun (WGS) entry which is preliminary data.</text>
</comment>
<proteinExistence type="predicted"/>
<evidence type="ECO:0000256" key="1">
    <source>
        <dbReference type="SAM" id="MobiDB-lite"/>
    </source>
</evidence>
<organism evidence="3 4">
    <name type="scientific">Leucobacter komagatae</name>
    <dbReference type="NCBI Taxonomy" id="55969"/>
    <lineage>
        <taxon>Bacteria</taxon>
        <taxon>Bacillati</taxon>
        <taxon>Actinomycetota</taxon>
        <taxon>Actinomycetes</taxon>
        <taxon>Micrococcales</taxon>
        <taxon>Microbacteriaceae</taxon>
        <taxon>Leucobacter</taxon>
    </lineage>
</organism>
<evidence type="ECO:0000313" key="4">
    <source>
        <dbReference type="Proteomes" id="UP000319094"/>
    </source>
</evidence>
<evidence type="ECO:0000313" key="3">
    <source>
        <dbReference type="EMBL" id="TQL42644.1"/>
    </source>
</evidence>
<accession>A0A542Y3J0</accession>
<feature type="region of interest" description="Disordered" evidence="1">
    <location>
        <begin position="165"/>
        <end position="185"/>
    </location>
</feature>
<dbReference type="RefSeq" id="WP_141886068.1">
    <property type="nucleotide sequence ID" value="NZ_BAAAUY010000013.1"/>
</dbReference>
<gene>
    <name evidence="3" type="ORF">FB468_0648</name>
</gene>
<protein>
    <recommendedName>
        <fullName evidence="2">PH domain-containing protein</fullName>
    </recommendedName>
</protein>
<feature type="compositionally biased region" description="Low complexity" evidence="1">
    <location>
        <begin position="168"/>
        <end position="185"/>
    </location>
</feature>
<dbReference type="AlphaFoldDB" id="A0A542Y3J0"/>
<sequence length="185" mass="19661">MSRTMFLILWLVIASGILTFMALAWRARNRRDAGLALPDSGLAGDVVQAFEHVGYVSTTPAGAPLERLAIPGLRYKGWADVTVRRDGVEIAVTGERPVHLAAASVRGTDSAGGRIGKVVERDGLALLGWEGTDGRAVESSFRFQTAGEQRRFAAAVGEIAPSAFAPKSSHTLTTSQTTHTSQEDA</sequence>
<name>A0A542Y3J0_9MICO</name>